<comment type="caution">
    <text evidence="2">The sequence shown here is derived from an EMBL/GenBank/DDBJ whole genome shotgun (WGS) entry which is preliminary data.</text>
</comment>
<dbReference type="AlphaFoldDB" id="A0A3P3WLC0"/>
<dbReference type="InterPro" id="IPR052354">
    <property type="entry name" value="Cell_Wall_Dynamics_Protein"/>
</dbReference>
<dbReference type="PANTHER" id="PTHR34408">
    <property type="entry name" value="FAMILY PROTEIN, PUTATIVE-RELATED"/>
    <property type="match status" value="1"/>
</dbReference>
<organism evidence="2 3">
    <name type="scientific">Flavobacterium macacae</name>
    <dbReference type="NCBI Taxonomy" id="2488993"/>
    <lineage>
        <taxon>Bacteria</taxon>
        <taxon>Pseudomonadati</taxon>
        <taxon>Bacteroidota</taxon>
        <taxon>Flavobacteriia</taxon>
        <taxon>Flavobacteriales</taxon>
        <taxon>Flavobacteriaceae</taxon>
        <taxon>Flavobacterium</taxon>
    </lineage>
</organism>
<dbReference type="InterPro" id="IPR023346">
    <property type="entry name" value="Lysozyme-like_dom_sf"/>
</dbReference>
<accession>A0A3P3WLC0</accession>
<evidence type="ECO:0008006" key="4">
    <source>
        <dbReference type="Google" id="ProtNLM"/>
    </source>
</evidence>
<keyword evidence="3" id="KW-1185">Reference proteome</keyword>
<dbReference type="Proteomes" id="UP000271937">
    <property type="component" value="Unassembled WGS sequence"/>
</dbReference>
<sequence length="834" mass="94843">MAKLGVKSIRGNVSPLIGQPTFYEVHEFYPGTSIADQNAVKWNLYAMENGRLRLLDGGPTKFGKRVSFEFPQKWYGESLLIEAYVHSAERKAPPGLIVRPVQGPKKVTTLTIKDVNENTITKPPKYGEHITAIVTTENMIGDEIDLAIWERDTIFSNSGHDANSNTLLWNRKFIISDRNGILKQKILLDTGMMAKANRAFDGFEHEYYLVVKSQNRRTHGTQTVNVSNSEIVLSPSQRSTPPRPQPRPASPPEEEKGMVETLTAPVVVAAKIGWDMVMDKLFKPVTVNPTQVQSCEGKFCIKRGDPKNELIREINIRLAGFGGNVPTDEFTNRTEKMVKQFQRDYMKVAETGKVCGNVLKAIEDFQTKFNFNFDSIKCKCGTCSGFGDNSHKGEYLSGSAESRHRYEYPGLHRSLLWALKAVIFYLEKDGRYSLNAISSGYRCRHHEEYRKRPTTNHMGKALDLHFNKNNTRTRAVPDIETIRSDIFNKYLGAKWDWNAEKDIFYLESTRVGATTWVHYDVREFNPANYLQDKYFAKTQAEMNGQNIILLAKDAGYQNTCSCLQPSAEVTSPAVAGGCYCDRDLTSDELVHLGISRANADKFLEAINATMTEYTINTCERKLHFLAQLRHESGEFVYMQEIASGSAYEGRTDLGNTQTGDGVRFKGRGLIQITGRTNYTNYGIYKSENFTTEPNNKKLGELPYCVDSAGWYWSENLSVDLNDFADKDDIIYITYRINGGFNGYMSDRKPKLINMIKKITCTKTKFENFETYSIKNSKAWDGHDAVYKYARLNTDESKDCYQRYLDLTVNYLTWNISQSKKNKIATRRQVANDNN</sequence>
<dbReference type="Gene3D" id="1.10.530.10">
    <property type="match status" value="1"/>
</dbReference>
<gene>
    <name evidence="2" type="ORF">EG849_00445</name>
</gene>
<protein>
    <recommendedName>
        <fullName evidence="4">Peptidoglycan binding-like domain-containing protein</fullName>
    </recommendedName>
</protein>
<dbReference type="SUPFAM" id="SSF53955">
    <property type="entry name" value="Lysozyme-like"/>
    <property type="match status" value="1"/>
</dbReference>
<evidence type="ECO:0000313" key="2">
    <source>
        <dbReference type="EMBL" id="RRJ93973.1"/>
    </source>
</evidence>
<name>A0A3P3WLC0_9FLAO</name>
<feature type="region of interest" description="Disordered" evidence="1">
    <location>
        <begin position="227"/>
        <end position="258"/>
    </location>
</feature>
<feature type="compositionally biased region" description="Pro residues" evidence="1">
    <location>
        <begin position="241"/>
        <end position="251"/>
    </location>
</feature>
<evidence type="ECO:0000256" key="1">
    <source>
        <dbReference type="SAM" id="MobiDB-lite"/>
    </source>
</evidence>
<dbReference type="RefSeq" id="WP_125011115.1">
    <property type="nucleotide sequence ID" value="NZ_RQVR01000001.1"/>
</dbReference>
<dbReference type="EMBL" id="RQVR01000001">
    <property type="protein sequence ID" value="RRJ93973.1"/>
    <property type="molecule type" value="Genomic_DNA"/>
</dbReference>
<reference evidence="2 3" key="1">
    <citation type="submission" date="2018-11" db="EMBL/GenBank/DDBJ databases">
        <title>Flavobacterium sp. nov., YIM 102600 draft genome.</title>
        <authorList>
            <person name="Li G."/>
            <person name="Jiang Y."/>
        </authorList>
    </citation>
    <scope>NUCLEOTIDE SEQUENCE [LARGE SCALE GENOMIC DNA]</scope>
    <source>
        <strain evidence="2 3">YIM 102600</strain>
    </source>
</reference>
<dbReference type="OrthoDB" id="961266at2"/>
<dbReference type="PANTHER" id="PTHR34408:SF1">
    <property type="entry name" value="GLYCOSYL HYDROLASE FAMILY 19 DOMAIN-CONTAINING PROTEIN HI_1415"/>
    <property type="match status" value="1"/>
</dbReference>
<evidence type="ECO:0000313" key="3">
    <source>
        <dbReference type="Proteomes" id="UP000271937"/>
    </source>
</evidence>
<proteinExistence type="predicted"/>